<evidence type="ECO:0000313" key="6">
    <source>
        <dbReference type="EMBL" id="HDS11203.1"/>
    </source>
</evidence>
<dbReference type="HAMAP" id="MF_01078">
    <property type="entry name" value="RNA_free_RNase_P"/>
    <property type="match status" value="1"/>
</dbReference>
<dbReference type="GO" id="GO:0016874">
    <property type="term" value="F:ligase activity"/>
    <property type="evidence" value="ECO:0007669"/>
    <property type="project" value="UniProtKB-KW"/>
</dbReference>
<reference evidence="6" key="1">
    <citation type="journal article" date="2020" name="mSystems">
        <title>Genome- and Community-Level Interaction Insights into Carbon Utilization and Element Cycling Functions of Hydrothermarchaeota in Hydrothermal Sediment.</title>
        <authorList>
            <person name="Zhou Z."/>
            <person name="Liu Y."/>
            <person name="Xu W."/>
            <person name="Pan J."/>
            <person name="Luo Z.H."/>
            <person name="Li M."/>
        </authorList>
    </citation>
    <scope>NUCLEOTIDE SEQUENCE [LARGE SCALE GENOMIC DNA]</scope>
    <source>
        <strain evidence="6">SpSt-123</strain>
    </source>
</reference>
<organism evidence="6">
    <name type="scientific">Fervidicoccus fontis</name>
    <dbReference type="NCBI Taxonomy" id="683846"/>
    <lineage>
        <taxon>Archaea</taxon>
        <taxon>Thermoproteota</taxon>
        <taxon>Thermoprotei</taxon>
        <taxon>Fervidicoccales</taxon>
        <taxon>Fervidicoccaceae</taxon>
        <taxon>Fervidicoccus</taxon>
    </lineage>
</organism>
<protein>
    <recommendedName>
        <fullName evidence="5">RNA-free ribonuclease P</fullName>
        <shortName evidence="5">RNA-free RNase P</shortName>
        <ecNumber evidence="5">3.1.26.5</ecNumber>
    </recommendedName>
    <alternativeName>
        <fullName evidence="5">Protein-only RNase P</fullName>
    </alternativeName>
</protein>
<dbReference type="PANTHER" id="PTHR41173">
    <property type="entry name" value="UPF0278 PROTEIN TK1425"/>
    <property type="match status" value="1"/>
</dbReference>
<evidence type="ECO:0000256" key="2">
    <source>
        <dbReference type="ARBA" id="ARBA00022722"/>
    </source>
</evidence>
<evidence type="ECO:0000256" key="5">
    <source>
        <dbReference type="HAMAP-Rule" id="MF_01078"/>
    </source>
</evidence>
<dbReference type="PANTHER" id="PTHR41173:SF1">
    <property type="entry name" value="RNA-FREE RIBONUCLEASE P"/>
    <property type="match status" value="1"/>
</dbReference>
<sequence length="213" mass="24649">MHAEKSMIFVLDTSLFTDNRLRDSFLALTTEEALDKLAKLLEQARILIGPVFYTTPTVQTELRRILLSSGIPVDIVSRLEAWIIPKSPDKFSLNIPSIVMWEYIMEMRRRYVKALKISEEYVKKSCSDKREIGKLIHELREKFRETIRKGIIDSPEDFDVLLLAFELKGVIVSNDEGIKKLGRTLGIITLDSQSFVETLKRLVEAFQRYLPKE</sequence>
<comment type="similarity">
    <text evidence="5">Belongs to the HARP family.</text>
</comment>
<dbReference type="InterPro" id="IPR029060">
    <property type="entry name" value="PIN-like_dom_sf"/>
</dbReference>
<keyword evidence="3 5" id="KW-0255">Endonuclease</keyword>
<keyword evidence="1 5" id="KW-0819">tRNA processing</keyword>
<dbReference type="CDD" id="cd18691">
    <property type="entry name" value="PIN_VapC-like"/>
    <property type="match status" value="1"/>
</dbReference>
<proteinExistence type="inferred from homology"/>
<dbReference type="EMBL" id="DSDY01000188">
    <property type="protein sequence ID" value="HDS11203.1"/>
    <property type="molecule type" value="Genomic_DNA"/>
</dbReference>
<comment type="function">
    <text evidence="5">RNA-free RNase P that catalyzes the removal of the 5'-leader sequence from pre-tRNA to produce the mature 5'-terminus.</text>
</comment>
<dbReference type="SUPFAM" id="SSF88723">
    <property type="entry name" value="PIN domain-like"/>
    <property type="match status" value="1"/>
</dbReference>
<evidence type="ECO:0000256" key="1">
    <source>
        <dbReference type="ARBA" id="ARBA00022694"/>
    </source>
</evidence>
<keyword evidence="2 5" id="KW-0540">Nuclease</keyword>
<dbReference type="InterPro" id="IPR014856">
    <property type="entry name" value="RNA_free_RNase_P"/>
</dbReference>
<comment type="catalytic activity">
    <reaction evidence="5">
        <text>Endonucleolytic cleavage of RNA, removing 5'-extranucleotides from tRNA precursor.</text>
        <dbReference type="EC" id="3.1.26.5"/>
    </reaction>
</comment>
<keyword evidence="6" id="KW-0436">Ligase</keyword>
<dbReference type="GO" id="GO:0004526">
    <property type="term" value="F:ribonuclease P activity"/>
    <property type="evidence" value="ECO:0007669"/>
    <property type="project" value="UniProtKB-UniRule"/>
</dbReference>
<keyword evidence="4 5" id="KW-0378">Hydrolase</keyword>
<dbReference type="EC" id="3.1.26.5" evidence="5"/>
<dbReference type="GO" id="GO:0001682">
    <property type="term" value="P:tRNA 5'-leader removal"/>
    <property type="evidence" value="ECO:0007669"/>
    <property type="project" value="UniProtKB-UniRule"/>
</dbReference>
<dbReference type="Pfam" id="PF08745">
    <property type="entry name" value="PIN_5"/>
    <property type="match status" value="1"/>
</dbReference>
<name>A0A7C1E6C6_9CREN</name>
<evidence type="ECO:0000256" key="4">
    <source>
        <dbReference type="ARBA" id="ARBA00022801"/>
    </source>
</evidence>
<comment type="caution">
    <text evidence="6">The sequence shown here is derived from an EMBL/GenBank/DDBJ whole genome shotgun (WGS) entry which is preliminary data.</text>
</comment>
<accession>A0A7C1E6C6</accession>
<gene>
    <name evidence="6" type="ORF">ENO04_06300</name>
</gene>
<evidence type="ECO:0000256" key="3">
    <source>
        <dbReference type="ARBA" id="ARBA00022759"/>
    </source>
</evidence>
<dbReference type="AlphaFoldDB" id="A0A7C1E6C6"/>
<dbReference type="NCBIfam" id="TIGR03875">
    <property type="entry name" value="RNA_lig_partner"/>
    <property type="match status" value="1"/>
</dbReference>